<dbReference type="Proteomes" id="UP001386955">
    <property type="component" value="Unassembled WGS sequence"/>
</dbReference>
<sequence>MKTKGLEPDVVSLCTLIIGLCKIGDLDRARQLFTRMKEQMHVMLRNFGQGMSALYTIGPSPIVDRLLY</sequence>
<comment type="caution">
    <text evidence="3">The sequence shown here is derived from an EMBL/GenBank/DDBJ whole genome shotgun (WGS) entry which is preliminary data.</text>
</comment>
<dbReference type="Gene3D" id="1.25.40.10">
    <property type="entry name" value="Tetratricopeptide repeat domain"/>
    <property type="match status" value="1"/>
</dbReference>
<dbReference type="NCBIfam" id="TIGR00756">
    <property type="entry name" value="PPR"/>
    <property type="match status" value="1"/>
</dbReference>
<evidence type="ECO:0000256" key="1">
    <source>
        <dbReference type="ARBA" id="ARBA00022737"/>
    </source>
</evidence>
<dbReference type="Pfam" id="PF12854">
    <property type="entry name" value="PPR_1"/>
    <property type="match status" value="1"/>
</dbReference>
<dbReference type="PROSITE" id="PS51375">
    <property type="entry name" value="PPR"/>
    <property type="match status" value="1"/>
</dbReference>
<proteinExistence type="predicted"/>
<evidence type="ECO:0000313" key="4">
    <source>
        <dbReference type="Proteomes" id="UP001386955"/>
    </source>
</evidence>
<dbReference type="InterPro" id="IPR002885">
    <property type="entry name" value="PPR_rpt"/>
</dbReference>
<dbReference type="AlphaFoldDB" id="A0AAN9S7B0"/>
<feature type="repeat" description="PPR" evidence="2">
    <location>
        <begin position="9"/>
        <end position="39"/>
    </location>
</feature>
<evidence type="ECO:0008006" key="5">
    <source>
        <dbReference type="Google" id="ProtNLM"/>
    </source>
</evidence>
<keyword evidence="4" id="KW-1185">Reference proteome</keyword>
<evidence type="ECO:0000256" key="2">
    <source>
        <dbReference type="PROSITE-ProRule" id="PRU00708"/>
    </source>
</evidence>
<evidence type="ECO:0000313" key="3">
    <source>
        <dbReference type="EMBL" id="KAK7388944.1"/>
    </source>
</evidence>
<gene>
    <name evidence="3" type="ORF">VNO78_23773</name>
</gene>
<accession>A0AAN9S7B0</accession>
<keyword evidence="1" id="KW-0677">Repeat</keyword>
<reference evidence="3 4" key="1">
    <citation type="submission" date="2024-01" db="EMBL/GenBank/DDBJ databases">
        <title>The genomes of 5 underutilized Papilionoideae crops provide insights into root nodulation and disease resistanc.</title>
        <authorList>
            <person name="Jiang F."/>
        </authorList>
    </citation>
    <scope>NUCLEOTIDE SEQUENCE [LARGE SCALE GENOMIC DNA]</scope>
    <source>
        <strain evidence="3">DUOXIRENSHENG_FW03</strain>
        <tissue evidence="3">Leaves</tissue>
    </source>
</reference>
<dbReference type="EMBL" id="JAYMYS010000006">
    <property type="protein sequence ID" value="KAK7388944.1"/>
    <property type="molecule type" value="Genomic_DNA"/>
</dbReference>
<organism evidence="3 4">
    <name type="scientific">Psophocarpus tetragonolobus</name>
    <name type="common">Winged bean</name>
    <name type="synonym">Dolichos tetragonolobus</name>
    <dbReference type="NCBI Taxonomy" id="3891"/>
    <lineage>
        <taxon>Eukaryota</taxon>
        <taxon>Viridiplantae</taxon>
        <taxon>Streptophyta</taxon>
        <taxon>Embryophyta</taxon>
        <taxon>Tracheophyta</taxon>
        <taxon>Spermatophyta</taxon>
        <taxon>Magnoliopsida</taxon>
        <taxon>eudicotyledons</taxon>
        <taxon>Gunneridae</taxon>
        <taxon>Pentapetalae</taxon>
        <taxon>rosids</taxon>
        <taxon>fabids</taxon>
        <taxon>Fabales</taxon>
        <taxon>Fabaceae</taxon>
        <taxon>Papilionoideae</taxon>
        <taxon>50 kb inversion clade</taxon>
        <taxon>NPAAA clade</taxon>
        <taxon>indigoferoid/millettioid clade</taxon>
        <taxon>Phaseoleae</taxon>
        <taxon>Psophocarpus</taxon>
    </lineage>
</organism>
<protein>
    <recommendedName>
        <fullName evidence="5">Pentatricopeptide repeat-containing protein</fullName>
    </recommendedName>
</protein>
<name>A0AAN9S7B0_PSOTE</name>
<dbReference type="InterPro" id="IPR011990">
    <property type="entry name" value="TPR-like_helical_dom_sf"/>
</dbReference>